<dbReference type="Proteomes" id="UP000282460">
    <property type="component" value="Unassembled WGS sequence"/>
</dbReference>
<organism evidence="8 9">
    <name type="scientific">Mycetocola zhadangensis</name>
    <dbReference type="NCBI Taxonomy" id="1164595"/>
    <lineage>
        <taxon>Bacteria</taxon>
        <taxon>Bacillati</taxon>
        <taxon>Actinomycetota</taxon>
        <taxon>Actinomycetes</taxon>
        <taxon>Micrococcales</taxon>
        <taxon>Microbacteriaceae</taxon>
        <taxon>Mycetocola</taxon>
    </lineage>
</organism>
<dbReference type="Pfam" id="PF01266">
    <property type="entry name" value="DAO"/>
    <property type="match status" value="1"/>
</dbReference>
<keyword evidence="9" id="KW-1185">Reference proteome</keyword>
<keyword evidence="4" id="KW-0274">FAD</keyword>
<evidence type="ECO:0000256" key="4">
    <source>
        <dbReference type="ARBA" id="ARBA00022827"/>
    </source>
</evidence>
<feature type="domain" description="FAD dependent oxidoreductase" evidence="6">
    <location>
        <begin position="15"/>
        <end position="48"/>
    </location>
</feature>
<accession>A0A3L7J7C7</accession>
<dbReference type="InterPro" id="IPR036188">
    <property type="entry name" value="FAD/NAD-bd_sf"/>
</dbReference>
<keyword evidence="5" id="KW-0560">Oxidoreductase</keyword>
<evidence type="ECO:0000256" key="2">
    <source>
        <dbReference type="ARBA" id="ARBA00010790"/>
    </source>
</evidence>
<evidence type="ECO:0000259" key="7">
    <source>
        <dbReference type="Pfam" id="PF05199"/>
    </source>
</evidence>
<sequence>MTSNSRPDGGTRSFDCCVVGAGPIGLTCALEAAEAGLTVLLIDAGSNSSGRRDITERAEGPDIIVDPDRHAPIEHVTRRGIGGTSWLWGGRCVTFEPIDLEHRDFVPDSQWPITIDDIRPYEAAAADYLDCGKARFRTDAADWAGLGDFEMSQLERWSRQPKVAARLGRRVGEHPGITVLLKSPVIDIQFGPEGAVRSLVIDDKGEHRQVHASNYVIAMGGLETTRLLLTIQRSNPTLFDGAGGSLGRYYMGHATGSVADIVLTEPESARDMNFHRESDGTYLRRRFTLTEEAQRREEILNTSFYLDNPPFYEVDHRNATLSLVYLGLLIPPIGRRILAEGIRLRHIGTRPWRIGAHVANVLRQPWRAAVDVLDVLRHRYLSTVRKPGFVLRNESGRYALHYHAEQIPNGESRLSLLPGAGGSRLSIDYRYTDQDIDSIVRSHELLDEQLRAAGLGRIEYLANTPEGVRAGIWEQAIDGFHSIGTTRMSAKPGDGVVDAECRVHGSSNLYIASSSVFRTAGEANPTFVAACLAVRLARHLAHQASTLSAATAIPAVGFPATP</sequence>
<feature type="domain" description="Glucose-methanol-choline oxidoreductase C-terminal" evidence="7">
    <location>
        <begin position="423"/>
        <end position="533"/>
    </location>
</feature>
<comment type="cofactor">
    <cofactor evidence="1">
        <name>FAD</name>
        <dbReference type="ChEBI" id="CHEBI:57692"/>
    </cofactor>
</comment>
<evidence type="ECO:0000256" key="5">
    <source>
        <dbReference type="ARBA" id="ARBA00023002"/>
    </source>
</evidence>
<evidence type="ECO:0000313" key="8">
    <source>
        <dbReference type="EMBL" id="RLQ86255.1"/>
    </source>
</evidence>
<name>A0A3L7J7C7_9MICO</name>
<dbReference type="PANTHER" id="PTHR42784">
    <property type="entry name" value="PYRANOSE 2-OXIDASE"/>
    <property type="match status" value="1"/>
</dbReference>
<dbReference type="Gene3D" id="3.50.50.60">
    <property type="entry name" value="FAD/NAD(P)-binding domain"/>
    <property type="match status" value="2"/>
</dbReference>
<evidence type="ECO:0000256" key="3">
    <source>
        <dbReference type="ARBA" id="ARBA00022630"/>
    </source>
</evidence>
<evidence type="ECO:0000259" key="6">
    <source>
        <dbReference type="Pfam" id="PF01266"/>
    </source>
</evidence>
<protein>
    <submittedName>
        <fullName evidence="8">GMC family oxidoreductase</fullName>
    </submittedName>
</protein>
<dbReference type="GO" id="GO:0016614">
    <property type="term" value="F:oxidoreductase activity, acting on CH-OH group of donors"/>
    <property type="evidence" value="ECO:0007669"/>
    <property type="project" value="InterPro"/>
</dbReference>
<gene>
    <name evidence="8" type="ORF">D9V28_05350</name>
</gene>
<comment type="caution">
    <text evidence="8">The sequence shown here is derived from an EMBL/GenBank/DDBJ whole genome shotgun (WGS) entry which is preliminary data.</text>
</comment>
<dbReference type="PANTHER" id="PTHR42784:SF1">
    <property type="entry name" value="PYRANOSE 2-OXIDASE"/>
    <property type="match status" value="1"/>
</dbReference>
<dbReference type="InterPro" id="IPR051473">
    <property type="entry name" value="P2Ox-like"/>
</dbReference>
<dbReference type="InterPro" id="IPR007867">
    <property type="entry name" value="GMC_OxRtase_C"/>
</dbReference>
<comment type="similarity">
    <text evidence="2">Belongs to the GMC oxidoreductase family.</text>
</comment>
<dbReference type="RefSeq" id="WP_121658614.1">
    <property type="nucleotide sequence ID" value="NZ_BMEK01000001.1"/>
</dbReference>
<dbReference type="AlphaFoldDB" id="A0A3L7J7C7"/>
<reference evidence="8 9" key="1">
    <citation type="submission" date="2018-10" db="EMBL/GenBank/DDBJ databases">
        <authorList>
            <person name="Li J."/>
        </authorList>
    </citation>
    <scope>NUCLEOTIDE SEQUENCE [LARGE SCALE GENOMIC DNA]</scope>
    <source>
        <strain evidence="8 9">ZD1-4</strain>
    </source>
</reference>
<dbReference type="EMBL" id="RCWJ01000001">
    <property type="protein sequence ID" value="RLQ86255.1"/>
    <property type="molecule type" value="Genomic_DNA"/>
</dbReference>
<keyword evidence="3" id="KW-0285">Flavoprotein</keyword>
<evidence type="ECO:0000313" key="9">
    <source>
        <dbReference type="Proteomes" id="UP000282460"/>
    </source>
</evidence>
<evidence type="ECO:0000256" key="1">
    <source>
        <dbReference type="ARBA" id="ARBA00001974"/>
    </source>
</evidence>
<dbReference type="Pfam" id="PF05199">
    <property type="entry name" value="GMC_oxred_C"/>
    <property type="match status" value="1"/>
</dbReference>
<dbReference type="PRINTS" id="PR00411">
    <property type="entry name" value="PNDRDTASEI"/>
</dbReference>
<dbReference type="InterPro" id="IPR006076">
    <property type="entry name" value="FAD-dep_OxRdtase"/>
</dbReference>
<dbReference type="OrthoDB" id="9798604at2"/>
<proteinExistence type="inferred from homology"/>
<dbReference type="SUPFAM" id="SSF51905">
    <property type="entry name" value="FAD/NAD(P)-binding domain"/>
    <property type="match status" value="1"/>
</dbReference>